<evidence type="ECO:0000313" key="2">
    <source>
        <dbReference type="EMBL" id="PQO37682.1"/>
    </source>
</evidence>
<dbReference type="EMBL" id="PUHY01000005">
    <property type="protein sequence ID" value="PQO37682.1"/>
    <property type="molecule type" value="Genomic_DNA"/>
</dbReference>
<feature type="chain" id="PRO_5015664811" description="DUF1598 domain-containing protein" evidence="1">
    <location>
        <begin position="23"/>
        <end position="544"/>
    </location>
</feature>
<name>A0A2S8FZR0_9BACT</name>
<evidence type="ECO:0008006" key="4">
    <source>
        <dbReference type="Google" id="ProtNLM"/>
    </source>
</evidence>
<gene>
    <name evidence="2" type="ORF">C5Y83_06975</name>
</gene>
<dbReference type="Proteomes" id="UP000238322">
    <property type="component" value="Unassembled WGS sequence"/>
</dbReference>
<keyword evidence="1" id="KW-0732">Signal</keyword>
<evidence type="ECO:0000313" key="3">
    <source>
        <dbReference type="Proteomes" id="UP000238322"/>
    </source>
</evidence>
<proteinExistence type="predicted"/>
<accession>A0A2S8FZR0</accession>
<organism evidence="2 3">
    <name type="scientific">Blastopirellula marina</name>
    <dbReference type="NCBI Taxonomy" id="124"/>
    <lineage>
        <taxon>Bacteria</taxon>
        <taxon>Pseudomonadati</taxon>
        <taxon>Planctomycetota</taxon>
        <taxon>Planctomycetia</taxon>
        <taxon>Pirellulales</taxon>
        <taxon>Pirellulaceae</taxon>
        <taxon>Blastopirellula</taxon>
    </lineage>
</organism>
<evidence type="ECO:0000256" key="1">
    <source>
        <dbReference type="SAM" id="SignalP"/>
    </source>
</evidence>
<comment type="caution">
    <text evidence="2">The sequence shown here is derived from an EMBL/GenBank/DDBJ whole genome shotgun (WGS) entry which is preliminary data.</text>
</comment>
<protein>
    <recommendedName>
        <fullName evidence="4">DUF1598 domain-containing protein</fullName>
    </recommendedName>
</protein>
<dbReference type="AlphaFoldDB" id="A0A2S8FZR0"/>
<feature type="signal peptide" evidence="1">
    <location>
        <begin position="1"/>
        <end position="22"/>
    </location>
</feature>
<reference evidence="2 3" key="1">
    <citation type="submission" date="2018-02" db="EMBL/GenBank/DDBJ databases">
        <title>Comparative genomes isolates from brazilian mangrove.</title>
        <authorList>
            <person name="Araujo J.E."/>
            <person name="Taketani R.G."/>
            <person name="Silva M.C.P."/>
            <person name="Loureco M.V."/>
            <person name="Andreote F.D."/>
        </authorList>
    </citation>
    <scope>NUCLEOTIDE SEQUENCE [LARGE SCALE GENOMIC DNA]</scope>
    <source>
        <strain evidence="2 3">Hex-1 MGV</strain>
    </source>
</reference>
<sequence>MRNYTAILMILSSFLTGNVAMSQQPIRAITTVEVADNGVEARQGAIDEVQRNVWRTKVTFRCEQMPLSEAMKQLAKRADCAIHIAWGKLVRADTLVSIDVRDVSLHSTLVMMLRPHQLAYIPAENEIVITDEKTAIDFVTTKYYDTTPLLPKGHGPNPGLGFIARLIEDVLDRYWPDLGLEGNGSVDGFRNTLIVRQRPEIQWEIDQLLAQLKTAKDLPDVPYSGMPLKVSQPINQVEAITDKLHSTRISGQMNSATCSEVMKKIEQTMSIPVCAINSSLERTPLLANEGKLSVHWDDCTVWQALDQFSSKYEAGWRIVDDRIEVTSATEANYSPVIRVYPVRDLIWYGMSLTRDTKRRATEITNHSLLFRSSSSVPPPSPDFVPDIPRLPNIHELEYEIFDLFPEEWDGPRRVEWFGEADCLVIATTLPWHEKIEAYLNRLRESRPTVNPDEFLTYLDKLEAEVITVTYQVREVNGEPELSPKILKNLANDLRSNIAPESWNENDALITTTNEKLLLRNRRDIILRSIEFLENTGGLREYVLP</sequence>
<dbReference type="RefSeq" id="WP_146117678.1">
    <property type="nucleotide sequence ID" value="NZ_PUHY01000005.1"/>
</dbReference>